<dbReference type="InterPro" id="IPR025110">
    <property type="entry name" value="AMP-bd_C"/>
</dbReference>
<dbReference type="InterPro" id="IPR020845">
    <property type="entry name" value="AMP-binding_CS"/>
</dbReference>
<dbReference type="InterPro" id="IPR042099">
    <property type="entry name" value="ANL_N_sf"/>
</dbReference>
<reference evidence="6 9" key="2">
    <citation type="submission" date="2020-08" db="EMBL/GenBank/DDBJ databases">
        <title>Genomic Encyclopedia of Type Strains, Phase IV (KMG-IV): sequencing the most valuable type-strain genomes for metagenomic binning, comparative biology and taxonomic classification.</title>
        <authorList>
            <person name="Goeker M."/>
        </authorList>
    </citation>
    <scope>NUCLEOTIDE SEQUENCE [LARGE SCALE GENOMIC DNA]</scope>
    <source>
        <strain evidence="6 9">DSM 100021</strain>
    </source>
</reference>
<accession>A0A1Q8ZZ88</accession>
<evidence type="ECO:0000256" key="1">
    <source>
        <dbReference type="ARBA" id="ARBA00006432"/>
    </source>
</evidence>
<dbReference type="RefSeq" id="WP_075616659.1">
    <property type="nucleotide sequence ID" value="NZ_JACIED010000002.1"/>
</dbReference>
<evidence type="ECO:0000259" key="5">
    <source>
        <dbReference type="Pfam" id="PF13193"/>
    </source>
</evidence>
<feature type="domain" description="AMP-dependent synthetase/ligase" evidence="4">
    <location>
        <begin position="26"/>
        <end position="383"/>
    </location>
</feature>
<dbReference type="OrthoDB" id="9803968at2"/>
<dbReference type="Gene3D" id="3.40.50.12780">
    <property type="entry name" value="N-terminal domain of ligase-like"/>
    <property type="match status" value="1"/>
</dbReference>
<keyword evidence="3" id="KW-0479">Metal-binding</keyword>
<gene>
    <name evidence="7" type="ORF">BJF91_03430</name>
    <name evidence="6" type="ORF">GGQ71_001852</name>
</gene>
<dbReference type="AlphaFoldDB" id="A0A1Q8ZZ88"/>
<evidence type="ECO:0000313" key="7">
    <source>
        <dbReference type="EMBL" id="OLP47480.1"/>
    </source>
</evidence>
<protein>
    <submittedName>
        <fullName evidence="6">Fatty-acyl-CoA synthase</fullName>
        <ecNumber evidence="6">6.2.1.-</ecNumber>
    </submittedName>
    <submittedName>
        <fullName evidence="7">Feruloyl-CoA synthetase</fullName>
    </submittedName>
</protein>
<evidence type="ECO:0000313" key="8">
    <source>
        <dbReference type="Proteomes" id="UP000185598"/>
    </source>
</evidence>
<dbReference type="PANTHER" id="PTHR43201">
    <property type="entry name" value="ACYL-COA SYNTHETASE"/>
    <property type="match status" value="1"/>
</dbReference>
<dbReference type="Proteomes" id="UP000185598">
    <property type="component" value="Unassembled WGS sequence"/>
</dbReference>
<dbReference type="EMBL" id="JACIED010000002">
    <property type="protein sequence ID" value="MBB4007589.1"/>
    <property type="molecule type" value="Genomic_DNA"/>
</dbReference>
<evidence type="ECO:0000256" key="2">
    <source>
        <dbReference type="ARBA" id="ARBA00022598"/>
    </source>
</evidence>
<dbReference type="InterPro" id="IPR045851">
    <property type="entry name" value="AMP-bd_C_sf"/>
</dbReference>
<dbReference type="PROSITE" id="PS00455">
    <property type="entry name" value="AMP_BINDING"/>
    <property type="match status" value="1"/>
</dbReference>
<name>A0A1Q8ZZ88_9HYPH</name>
<comment type="similarity">
    <text evidence="1">Belongs to the ATP-dependent AMP-binding enzyme family.</text>
</comment>
<dbReference type="GO" id="GO:0046872">
    <property type="term" value="F:metal ion binding"/>
    <property type="evidence" value="ECO:0007669"/>
    <property type="project" value="UniProtKB-KW"/>
</dbReference>
<dbReference type="STRING" id="887144.BJF91_03430"/>
<dbReference type="PANTHER" id="PTHR43201:SF5">
    <property type="entry name" value="MEDIUM-CHAIN ACYL-COA LIGASE ACSF2, MITOCHONDRIAL"/>
    <property type="match status" value="1"/>
</dbReference>
<evidence type="ECO:0000313" key="9">
    <source>
        <dbReference type="Proteomes" id="UP000544107"/>
    </source>
</evidence>
<sequence>MLTDTSAHKRDTAAFAGMVAEDPVRYRARTSPDRPALLETATDIALTYGEFDSLIGRCAAALLDLLAQQGESADGPRRVAYLGRNSIAQFAVCFACQRIGAIFVPLNWRLSPQEITLILADCFPSLVLYDEEFASALNRGSIKAMPVAGPAGFLGLAAKQTPATPSYGPADQTCVILYTSGTTGGPKGVLLNARNLFFSAMNFAFVGDVTADSVVLCDLPFFHTIGLVALSRTSMVMGARLIISDRFAAERTIATMASEELGVSHYCGVPQIAAVLRASPSWNPAALRRLKAIFLGGAPLPPVLIERFLEDGIPLVNGYGMSESGTALHMPLDREVISRHPGSIGFPAPFLEARIVNFDGLDVEEGGIGEIWLRGPTVTEGYWNRPDLTEAAFTDGWFRTGDLARMKDGVVYLADRLKDMYISGGENVYPAEVEAVIAAHPGVADVAVMGIEHPDWGEVGLALIVAGEAALCDQDIQTHCASRLASYKRPKHVVFVDTIPRSASGKVQKHILRQTYSHLSSSTSASGPSGA</sequence>
<dbReference type="EC" id="6.2.1.-" evidence="6"/>
<proteinExistence type="inferred from homology"/>
<evidence type="ECO:0000259" key="4">
    <source>
        <dbReference type="Pfam" id="PF00501"/>
    </source>
</evidence>
<dbReference type="GO" id="GO:0031956">
    <property type="term" value="F:medium-chain fatty acid-CoA ligase activity"/>
    <property type="evidence" value="ECO:0007669"/>
    <property type="project" value="TreeGrafter"/>
</dbReference>
<keyword evidence="2 6" id="KW-0436">Ligase</keyword>
<feature type="domain" description="AMP-binding enzyme C-terminal" evidence="5">
    <location>
        <begin position="432"/>
        <end position="506"/>
    </location>
</feature>
<dbReference type="Gene3D" id="3.30.300.30">
    <property type="match status" value="1"/>
</dbReference>
<dbReference type="GO" id="GO:0006631">
    <property type="term" value="P:fatty acid metabolic process"/>
    <property type="evidence" value="ECO:0007669"/>
    <property type="project" value="TreeGrafter"/>
</dbReference>
<dbReference type="EMBL" id="MKIN01000027">
    <property type="protein sequence ID" value="OLP47480.1"/>
    <property type="molecule type" value="Genomic_DNA"/>
</dbReference>
<comment type="caution">
    <text evidence="7">The sequence shown here is derived from an EMBL/GenBank/DDBJ whole genome shotgun (WGS) entry which is preliminary data.</text>
</comment>
<keyword evidence="8" id="KW-1185">Reference proteome</keyword>
<dbReference type="InterPro" id="IPR000873">
    <property type="entry name" value="AMP-dep_synth/lig_dom"/>
</dbReference>
<evidence type="ECO:0000313" key="6">
    <source>
        <dbReference type="EMBL" id="MBB4007589.1"/>
    </source>
</evidence>
<dbReference type="Pfam" id="PF13193">
    <property type="entry name" value="AMP-binding_C"/>
    <property type="match status" value="1"/>
</dbReference>
<dbReference type="Proteomes" id="UP000544107">
    <property type="component" value="Unassembled WGS sequence"/>
</dbReference>
<dbReference type="Pfam" id="PF00501">
    <property type="entry name" value="AMP-binding"/>
    <property type="match status" value="1"/>
</dbReference>
<evidence type="ECO:0000256" key="3">
    <source>
        <dbReference type="ARBA" id="ARBA00022723"/>
    </source>
</evidence>
<reference evidence="7 8" key="1">
    <citation type="submission" date="2016-09" db="EMBL/GenBank/DDBJ databases">
        <title>Rhizobium oryziradicis sp. nov., isolated from the root of rice.</title>
        <authorList>
            <person name="Zhao J."/>
            <person name="Zhang X."/>
        </authorList>
    </citation>
    <scope>NUCLEOTIDE SEQUENCE [LARGE SCALE GENOMIC DNA]</scope>
    <source>
        <strain evidence="7 8">14971</strain>
    </source>
</reference>
<organism evidence="7 8">
    <name type="scientific">Allorhizobium taibaishanense</name>
    <dbReference type="NCBI Taxonomy" id="887144"/>
    <lineage>
        <taxon>Bacteria</taxon>
        <taxon>Pseudomonadati</taxon>
        <taxon>Pseudomonadota</taxon>
        <taxon>Alphaproteobacteria</taxon>
        <taxon>Hyphomicrobiales</taxon>
        <taxon>Rhizobiaceae</taxon>
        <taxon>Rhizobium/Agrobacterium group</taxon>
        <taxon>Allorhizobium</taxon>
    </lineage>
</organism>
<dbReference type="SUPFAM" id="SSF56801">
    <property type="entry name" value="Acetyl-CoA synthetase-like"/>
    <property type="match status" value="1"/>
</dbReference>